<keyword evidence="4" id="KW-1185">Reference proteome</keyword>
<dbReference type="InterPro" id="IPR057744">
    <property type="entry name" value="OTAase-like"/>
</dbReference>
<dbReference type="Pfam" id="PF01979">
    <property type="entry name" value="Amidohydro_1"/>
    <property type="match status" value="1"/>
</dbReference>
<proteinExistence type="predicted"/>
<dbReference type="Proteomes" id="UP001359886">
    <property type="component" value="Unassembled WGS sequence"/>
</dbReference>
<evidence type="ECO:0000259" key="2">
    <source>
        <dbReference type="Pfam" id="PF01979"/>
    </source>
</evidence>
<feature type="domain" description="Amidohydrolase-related" evidence="2">
    <location>
        <begin position="89"/>
        <end position="438"/>
    </location>
</feature>
<feature type="signal peptide" evidence="1">
    <location>
        <begin position="1"/>
        <end position="19"/>
    </location>
</feature>
<accession>A0AAW9RGM8</accession>
<dbReference type="Gene3D" id="3.20.20.140">
    <property type="entry name" value="Metal-dependent hydrolases"/>
    <property type="match status" value="1"/>
</dbReference>
<dbReference type="SUPFAM" id="SSF51556">
    <property type="entry name" value="Metallo-dependent hydrolases"/>
    <property type="match status" value="1"/>
</dbReference>
<dbReference type="PANTHER" id="PTHR43135:SF3">
    <property type="entry name" value="ALPHA-D-RIBOSE 1-METHYLPHOSPHONATE 5-TRIPHOSPHATE DIPHOSPHATASE"/>
    <property type="match status" value="1"/>
</dbReference>
<keyword evidence="1" id="KW-0732">Signal</keyword>
<dbReference type="AlphaFoldDB" id="A0AAW9RGM8"/>
<evidence type="ECO:0000313" key="4">
    <source>
        <dbReference type="Proteomes" id="UP001359886"/>
    </source>
</evidence>
<evidence type="ECO:0000256" key="1">
    <source>
        <dbReference type="SAM" id="SignalP"/>
    </source>
</evidence>
<dbReference type="EMBL" id="JAZHOG010000013">
    <property type="protein sequence ID" value="MEJ8569302.1"/>
    <property type="molecule type" value="Genomic_DNA"/>
</dbReference>
<sequence>MKLLRFALLILLYPLLLSANPPPPVEQPPYEPDSGQLIVHCGVLIDGIAAEPLRDVEVRVERGRIVEVGQGIEVAAELPRLDLSGYTCLPGLIDMHTHIMETPDSTADLREVYDHTLEATLQTGIEMARITLDAGFTSTRNVGTYYGFAARELRQRIEAGEVAGPRLQIAGFYLTVPGGGGDLLIPGVPEAEIPAHIRLGVARGPEAFAERARRAIAGGADVIKLIASGAVLAFGGVPGAPEMTPEEIAAAVAVAHEAGIPVTAHAHGAQSIKDAILGGVDSIEHASLIDDEGIRLALRHNVALSMDVYNGDWIAVEGRRAGWPEEFLRKNDETTLMQRQNFRRAHEAGVTIVFGSDSAVYPHGLNGRQFAYMVQWGMTPMEAIQAATSKAARVLGWADRVGAIRPGRYADLVAVAGNPLDDIRVLEAVDVVIKGGQVFKAPAGLVAGGEAVQ</sequence>
<protein>
    <submittedName>
        <fullName evidence="3">Amidohydrolase family protein</fullName>
    </submittedName>
</protein>
<dbReference type="InterPro" id="IPR032466">
    <property type="entry name" value="Metal_Hydrolase"/>
</dbReference>
<dbReference type="SUPFAM" id="SSF51338">
    <property type="entry name" value="Composite domain of metallo-dependent hydrolases"/>
    <property type="match status" value="1"/>
</dbReference>
<evidence type="ECO:0000313" key="3">
    <source>
        <dbReference type="EMBL" id="MEJ8569302.1"/>
    </source>
</evidence>
<gene>
    <name evidence="3" type="ORF">V3330_16875</name>
</gene>
<comment type="caution">
    <text evidence="3">The sequence shown here is derived from an EMBL/GenBank/DDBJ whole genome shotgun (WGS) entry which is preliminary data.</text>
</comment>
<organism evidence="3 4">
    <name type="scientific">Elongatibacter sediminis</name>
    <dbReference type="NCBI Taxonomy" id="3119006"/>
    <lineage>
        <taxon>Bacteria</taxon>
        <taxon>Pseudomonadati</taxon>
        <taxon>Pseudomonadota</taxon>
        <taxon>Gammaproteobacteria</taxon>
        <taxon>Chromatiales</taxon>
        <taxon>Wenzhouxiangellaceae</taxon>
        <taxon>Elongatibacter</taxon>
    </lineage>
</organism>
<dbReference type="InterPro" id="IPR051781">
    <property type="entry name" value="Metallo-dep_Hydrolase"/>
</dbReference>
<dbReference type="PANTHER" id="PTHR43135">
    <property type="entry name" value="ALPHA-D-RIBOSE 1-METHYLPHOSPHONATE 5-TRIPHOSPHATE DIPHOSPHATASE"/>
    <property type="match status" value="1"/>
</dbReference>
<name>A0AAW9RGM8_9GAMM</name>
<dbReference type="InterPro" id="IPR011059">
    <property type="entry name" value="Metal-dep_hydrolase_composite"/>
</dbReference>
<dbReference type="CDD" id="cd01299">
    <property type="entry name" value="Met_dep_hydrolase_A"/>
    <property type="match status" value="1"/>
</dbReference>
<dbReference type="InterPro" id="IPR006680">
    <property type="entry name" value="Amidohydro-rel"/>
</dbReference>
<feature type="chain" id="PRO_5043600534" evidence="1">
    <location>
        <begin position="20"/>
        <end position="453"/>
    </location>
</feature>
<dbReference type="GO" id="GO:0016810">
    <property type="term" value="F:hydrolase activity, acting on carbon-nitrogen (but not peptide) bonds"/>
    <property type="evidence" value="ECO:0007669"/>
    <property type="project" value="InterPro"/>
</dbReference>
<reference evidence="3 4" key="1">
    <citation type="submission" date="2024-02" db="EMBL/GenBank/DDBJ databases">
        <title>A novel Wenzhouxiangellaceae bacterium, isolated from coastal sediments.</title>
        <authorList>
            <person name="Du Z.-J."/>
            <person name="Ye Y.-Q."/>
            <person name="Zhang X.-Y."/>
        </authorList>
    </citation>
    <scope>NUCLEOTIDE SEQUENCE [LARGE SCALE GENOMIC DNA]</scope>
    <source>
        <strain evidence="3 4">CH-27</strain>
    </source>
</reference>
<dbReference type="Gene3D" id="2.30.40.10">
    <property type="entry name" value="Urease, subunit C, domain 1"/>
    <property type="match status" value="1"/>
</dbReference>
<dbReference type="RefSeq" id="WP_354696626.1">
    <property type="nucleotide sequence ID" value="NZ_JAZHOG010000013.1"/>
</dbReference>